<dbReference type="Proteomes" id="UP000054018">
    <property type="component" value="Unassembled WGS sequence"/>
</dbReference>
<reference evidence="2" key="2">
    <citation type="submission" date="2015-01" db="EMBL/GenBank/DDBJ databases">
        <title>Evolutionary Origins and Diversification of the Mycorrhizal Mutualists.</title>
        <authorList>
            <consortium name="DOE Joint Genome Institute"/>
            <consortium name="Mycorrhizal Genomics Consortium"/>
            <person name="Kohler A."/>
            <person name="Kuo A."/>
            <person name="Nagy L.G."/>
            <person name="Floudas D."/>
            <person name="Copeland A."/>
            <person name="Barry K.W."/>
            <person name="Cichocki N."/>
            <person name="Veneault-Fourrey C."/>
            <person name="LaButti K."/>
            <person name="Lindquist E.A."/>
            <person name="Lipzen A."/>
            <person name="Lundell T."/>
            <person name="Morin E."/>
            <person name="Murat C."/>
            <person name="Riley R."/>
            <person name="Ohm R."/>
            <person name="Sun H."/>
            <person name="Tunlid A."/>
            <person name="Henrissat B."/>
            <person name="Grigoriev I.V."/>
            <person name="Hibbett D.S."/>
            <person name="Martin F."/>
        </authorList>
    </citation>
    <scope>NUCLEOTIDE SEQUENCE [LARGE SCALE GENOMIC DNA]</scope>
    <source>
        <strain evidence="2">441</strain>
    </source>
</reference>
<proteinExistence type="predicted"/>
<organism evidence="1 2">
    <name type="scientific">Pisolithus microcarpus 441</name>
    <dbReference type="NCBI Taxonomy" id="765257"/>
    <lineage>
        <taxon>Eukaryota</taxon>
        <taxon>Fungi</taxon>
        <taxon>Dikarya</taxon>
        <taxon>Basidiomycota</taxon>
        <taxon>Agaricomycotina</taxon>
        <taxon>Agaricomycetes</taxon>
        <taxon>Agaricomycetidae</taxon>
        <taxon>Boletales</taxon>
        <taxon>Sclerodermatineae</taxon>
        <taxon>Pisolithaceae</taxon>
        <taxon>Pisolithus</taxon>
    </lineage>
</organism>
<reference evidence="1 2" key="1">
    <citation type="submission" date="2014-04" db="EMBL/GenBank/DDBJ databases">
        <authorList>
            <consortium name="DOE Joint Genome Institute"/>
            <person name="Kuo A."/>
            <person name="Kohler A."/>
            <person name="Costa M.D."/>
            <person name="Nagy L.G."/>
            <person name="Floudas D."/>
            <person name="Copeland A."/>
            <person name="Barry K.W."/>
            <person name="Cichocki N."/>
            <person name="Veneault-Fourrey C."/>
            <person name="LaButti K."/>
            <person name="Lindquist E.A."/>
            <person name="Lipzen A."/>
            <person name="Lundell T."/>
            <person name="Morin E."/>
            <person name="Murat C."/>
            <person name="Sun H."/>
            <person name="Tunlid A."/>
            <person name="Henrissat B."/>
            <person name="Grigoriev I.V."/>
            <person name="Hibbett D.S."/>
            <person name="Martin F."/>
            <person name="Nordberg H.P."/>
            <person name="Cantor M.N."/>
            <person name="Hua S.X."/>
        </authorList>
    </citation>
    <scope>NUCLEOTIDE SEQUENCE [LARGE SCALE GENOMIC DNA]</scope>
    <source>
        <strain evidence="1 2">441</strain>
    </source>
</reference>
<name>A0A0C9Z5U9_9AGAM</name>
<protein>
    <submittedName>
        <fullName evidence="1">Uncharacterized protein</fullName>
    </submittedName>
</protein>
<gene>
    <name evidence="1" type="ORF">PISMIDRAFT_684871</name>
</gene>
<evidence type="ECO:0000313" key="2">
    <source>
        <dbReference type="Proteomes" id="UP000054018"/>
    </source>
</evidence>
<dbReference type="EMBL" id="KN833818">
    <property type="protein sequence ID" value="KIK17822.1"/>
    <property type="molecule type" value="Genomic_DNA"/>
</dbReference>
<dbReference type="HOGENOM" id="CLU_2997296_0_0_1"/>
<sequence length="57" mass="6139">MATEVITSFHALLSASETFRCSISVFSWPFNAGGWRGSPPSVASVYRANMVHVSSGF</sequence>
<dbReference type="AlphaFoldDB" id="A0A0C9Z5U9"/>
<evidence type="ECO:0000313" key="1">
    <source>
        <dbReference type="EMBL" id="KIK17822.1"/>
    </source>
</evidence>
<keyword evidence="2" id="KW-1185">Reference proteome</keyword>
<accession>A0A0C9Z5U9</accession>